<accession>A0A1M6UMJ3</accession>
<feature type="transmembrane region" description="Helical" evidence="1">
    <location>
        <begin position="203"/>
        <end position="222"/>
    </location>
</feature>
<gene>
    <name evidence="2" type="ORF">SAMN05443507_12034</name>
</gene>
<feature type="transmembrane region" description="Helical" evidence="1">
    <location>
        <begin position="229"/>
        <end position="248"/>
    </location>
</feature>
<sequence length="389" mass="44113">MGMGGPVSPYQYLSNVLIVSALLCVFAAGIYQLAKRLIHQMVLFDRAQALTEDAKLETDKLLQVDKRLHNKKISLPLPYQLLWYGIAFFWLVAGFLQMQPMMFTHDFVTDILESAYQVQIPFFRPSDLALMNRWASDPVTSNVESIMIQLYIGILLILNRRNWIGFTALGASIIWGIMVWIYGEGFGNTFAAGSSFLLQGSPGGVIFYVVAAILLLLPIRYWKNVKFYLGLQWIIAIFWFIAALWQLAPINGGWNSETWKNSLSSMIQTPDPQPYWVVDGIHWFMNMSVAHTAWVNGITSGAMLLVAILAILPVRRAILLSFSLTILFLIWWFGQDFGVLGGMGTDVNSAPLVALFMLVGWTKPEVWKIEFSYLKKFFKTVHSPLVRHK</sequence>
<feature type="transmembrane region" description="Helical" evidence="1">
    <location>
        <begin position="12"/>
        <end position="34"/>
    </location>
</feature>
<dbReference type="EMBL" id="FRAF01000020">
    <property type="protein sequence ID" value="SHK70320.1"/>
    <property type="molecule type" value="Genomic_DNA"/>
</dbReference>
<keyword evidence="1" id="KW-0472">Membrane</keyword>
<feature type="transmembrane region" description="Helical" evidence="1">
    <location>
        <begin position="81"/>
        <end position="98"/>
    </location>
</feature>
<evidence type="ECO:0000313" key="3">
    <source>
        <dbReference type="Proteomes" id="UP000184016"/>
    </source>
</evidence>
<keyword evidence="1" id="KW-1133">Transmembrane helix</keyword>
<feature type="transmembrane region" description="Helical" evidence="1">
    <location>
        <begin position="163"/>
        <end position="183"/>
    </location>
</feature>
<dbReference type="AlphaFoldDB" id="A0A1M6UMJ3"/>
<dbReference type="STRING" id="1830138.SAMN05443507_12034"/>
<reference evidence="3" key="1">
    <citation type="submission" date="2016-11" db="EMBL/GenBank/DDBJ databases">
        <authorList>
            <person name="Varghese N."/>
            <person name="Submissions S."/>
        </authorList>
    </citation>
    <scope>NUCLEOTIDE SEQUENCE [LARGE SCALE GENOMIC DNA]</scope>
    <source>
        <strain evidence="3">USBA-503</strain>
    </source>
</reference>
<keyword evidence="1" id="KW-0812">Transmembrane</keyword>
<dbReference type="OrthoDB" id="5190419at2"/>
<evidence type="ECO:0000313" key="2">
    <source>
        <dbReference type="EMBL" id="SHK70320.1"/>
    </source>
</evidence>
<organism evidence="2 3">
    <name type="scientific">Alicyclobacillus tolerans</name>
    <dbReference type="NCBI Taxonomy" id="90970"/>
    <lineage>
        <taxon>Bacteria</taxon>
        <taxon>Bacillati</taxon>
        <taxon>Bacillota</taxon>
        <taxon>Bacilli</taxon>
        <taxon>Bacillales</taxon>
        <taxon>Alicyclobacillaceae</taxon>
        <taxon>Alicyclobacillus</taxon>
    </lineage>
</organism>
<feature type="transmembrane region" description="Helical" evidence="1">
    <location>
        <begin position="340"/>
        <end position="361"/>
    </location>
</feature>
<dbReference type="RefSeq" id="WP_072874714.1">
    <property type="nucleotide sequence ID" value="NZ_FRAF01000020.1"/>
</dbReference>
<feature type="transmembrane region" description="Helical" evidence="1">
    <location>
        <begin position="317"/>
        <end position="334"/>
    </location>
</feature>
<keyword evidence="3" id="KW-1185">Reference proteome</keyword>
<name>A0A1M6UMJ3_9BACL</name>
<proteinExistence type="predicted"/>
<protein>
    <submittedName>
        <fullName evidence="2">Uncharacterized protein</fullName>
    </submittedName>
</protein>
<evidence type="ECO:0000256" key="1">
    <source>
        <dbReference type="SAM" id="Phobius"/>
    </source>
</evidence>
<dbReference type="Proteomes" id="UP000184016">
    <property type="component" value="Unassembled WGS sequence"/>
</dbReference>
<feature type="transmembrane region" description="Helical" evidence="1">
    <location>
        <begin position="293"/>
        <end position="312"/>
    </location>
</feature>